<dbReference type="GeneID" id="102809107"/>
<keyword evidence="13" id="KW-1185">Reference proteome</keyword>
<evidence type="ECO:0000256" key="3">
    <source>
        <dbReference type="ARBA" id="ARBA00022692"/>
    </source>
</evidence>
<feature type="transmembrane region" description="Helical" evidence="10">
    <location>
        <begin position="634"/>
        <end position="655"/>
    </location>
</feature>
<dbReference type="InterPro" id="IPR002455">
    <property type="entry name" value="GPCR3_GABA-B"/>
</dbReference>
<evidence type="ECO:0000313" key="13">
    <source>
        <dbReference type="Proteomes" id="UP000694865"/>
    </source>
</evidence>
<keyword evidence="7" id="KW-0675">Receptor</keyword>
<dbReference type="InterPro" id="IPR028082">
    <property type="entry name" value="Peripla_BP_I"/>
</dbReference>
<keyword evidence="6 10" id="KW-0472">Membrane</keyword>
<feature type="transmembrane region" description="Helical" evidence="10">
    <location>
        <begin position="497"/>
        <end position="516"/>
    </location>
</feature>
<feature type="transmembrane region" description="Helical" evidence="10">
    <location>
        <begin position="675"/>
        <end position="692"/>
    </location>
</feature>
<sequence length="943" mass="105291">MMLHCSSLPMLLLALQFSWPLPIKTVSVALPENNTDSVVDLYIAAMFPFTSDGPESGVTRGVEPAINLALRHINNDSDVLSGCRLKMKFYDTKCDMAEGTKAFFEAVAEGPPKVALFGGICENVTAPIAETVAWWNLIQLSYANTEPFLSEREKYPTFFRTIPSLTDFNPAKLQLMEYFNWTHVATLHQDTPQFAFAQNKLSSSIDGSEKKIIEMKSFADDPTNAVSSIKESGARIILGSFDQKMALDVFCKAYREELYGRKYVWIIPGWYEENWWNVTNIPGGCSSGDILQALEGSLATNSLPLSTKAQETVSGLTPSEYKQQYDNIIGNNSTPFHGYAYDGVWVIALALDKLLRRTDNISSLSNYTYDNKEVFKQLFDAMNETDFFGVTGPVKFKNGDRLGTVVLEQFQAGRQVKIGEYYAHTDTINVTENSIIWQGGLPPLDLQIVHRIPADVSLVLFATMCCFSYIGIMVAMVFLFFNMRFRKHRYIKMSSPYINNLIIIGGLLCYASVFFSGSHSSYRSDKAFNLLCGLRAWSLALGFTLSFGAMFAKTWRVYSIFTDIRLKRKVIRDAKLFTIVGTLAFIDLIILISWGIVDPLVRQEQEGTAKPDQSGSDVTIIPITHHCKSTRMTMWLSLIYVSKGVLMVFGCFLAWETRQVSIPALNDSKYIGMSVYNVVVMCTVGVALSFFIPDSPSASFGLLSLFILFSTTVTLCLVFVPKILQLRKDPKGEDRKIRCTSQKGNFKTNSSIIKLQQMQTENIELNRILAEKDCEIAILLKELKMKMPLVFKKLVEGDAATVEVQPHGTSNSNQLDCDYGGVYLSVPLSNHIGLPTFSVGEFDSNVDKSALLQECDGDNCLSSPSTQHLCECPLLDQTRFLEEILPILGSLRETAILSDSDDSQLSLGEGKEWTSISSAVDNCYDNGWIMTSNSNFNMIICIR</sequence>
<keyword evidence="8" id="KW-0325">Glycoprotein</keyword>
<dbReference type="Proteomes" id="UP000694865">
    <property type="component" value="Unplaced"/>
</dbReference>
<evidence type="ECO:0000256" key="1">
    <source>
        <dbReference type="ARBA" id="ARBA00004651"/>
    </source>
</evidence>
<dbReference type="PROSITE" id="PS50259">
    <property type="entry name" value="G_PROTEIN_RECEP_F3_4"/>
    <property type="match status" value="1"/>
</dbReference>
<dbReference type="InterPro" id="IPR001828">
    <property type="entry name" value="ANF_lig-bd_rcpt"/>
</dbReference>
<evidence type="ECO:0000256" key="11">
    <source>
        <dbReference type="SAM" id="SignalP"/>
    </source>
</evidence>
<dbReference type="InterPro" id="IPR017978">
    <property type="entry name" value="GPCR_3_C"/>
</dbReference>
<keyword evidence="9" id="KW-0807">Transducer</keyword>
<evidence type="ECO:0000256" key="6">
    <source>
        <dbReference type="ARBA" id="ARBA00023136"/>
    </source>
</evidence>
<evidence type="ECO:0000256" key="8">
    <source>
        <dbReference type="ARBA" id="ARBA00023180"/>
    </source>
</evidence>
<evidence type="ECO:0000256" key="5">
    <source>
        <dbReference type="ARBA" id="ARBA00023040"/>
    </source>
</evidence>
<keyword evidence="3 10" id="KW-0812">Transmembrane</keyword>
<dbReference type="SUPFAM" id="SSF53822">
    <property type="entry name" value="Periplasmic binding protein-like I"/>
    <property type="match status" value="1"/>
</dbReference>
<dbReference type="PANTHER" id="PTHR10519">
    <property type="entry name" value="GABA-B RECEPTOR"/>
    <property type="match status" value="1"/>
</dbReference>
<evidence type="ECO:0000256" key="2">
    <source>
        <dbReference type="ARBA" id="ARBA00022475"/>
    </source>
</evidence>
<keyword evidence="5" id="KW-0297">G-protein coupled receptor</keyword>
<dbReference type="PROSITE" id="PS00981">
    <property type="entry name" value="G_PROTEIN_RECEP_F3_3"/>
    <property type="match status" value="1"/>
</dbReference>
<reference evidence="14" key="1">
    <citation type="submission" date="2025-08" db="UniProtKB">
        <authorList>
            <consortium name="RefSeq"/>
        </authorList>
    </citation>
    <scope>IDENTIFICATION</scope>
    <source>
        <tissue evidence="14">Testes</tissue>
    </source>
</reference>
<comment type="subcellular location">
    <subcellularLocation>
        <location evidence="1">Cell membrane</location>
        <topology evidence="1">Multi-pass membrane protein</topology>
    </subcellularLocation>
</comment>
<evidence type="ECO:0000256" key="7">
    <source>
        <dbReference type="ARBA" id="ARBA00023170"/>
    </source>
</evidence>
<organism evidence="13 14">
    <name type="scientific">Saccoglossus kowalevskii</name>
    <name type="common">Acorn worm</name>
    <dbReference type="NCBI Taxonomy" id="10224"/>
    <lineage>
        <taxon>Eukaryota</taxon>
        <taxon>Metazoa</taxon>
        <taxon>Hemichordata</taxon>
        <taxon>Enteropneusta</taxon>
        <taxon>Harrimaniidae</taxon>
        <taxon>Saccoglossus</taxon>
    </lineage>
</organism>
<keyword evidence="4 10" id="KW-1133">Transmembrane helix</keyword>
<gene>
    <name evidence="14" type="primary">LOC102809107</name>
</gene>
<dbReference type="InterPro" id="IPR017979">
    <property type="entry name" value="GPCR_3_CS"/>
</dbReference>
<evidence type="ECO:0000313" key="14">
    <source>
        <dbReference type="RefSeq" id="XP_006811791.1"/>
    </source>
</evidence>
<dbReference type="PRINTS" id="PR01177">
    <property type="entry name" value="GABAB1RECPTR"/>
</dbReference>
<feature type="transmembrane region" description="Helical" evidence="10">
    <location>
        <begin position="576"/>
        <end position="597"/>
    </location>
</feature>
<proteinExistence type="predicted"/>
<feature type="transmembrane region" description="Helical" evidence="10">
    <location>
        <begin position="536"/>
        <end position="555"/>
    </location>
</feature>
<evidence type="ECO:0000256" key="4">
    <source>
        <dbReference type="ARBA" id="ARBA00022989"/>
    </source>
</evidence>
<name>A0ABM0LVK0_SACKO</name>
<dbReference type="PANTHER" id="PTHR10519:SF74">
    <property type="entry name" value="GAMMA-AMINOBUTYRIC ACID TYPE B RECEPTOR SUBUNIT 2"/>
    <property type="match status" value="1"/>
</dbReference>
<evidence type="ECO:0000256" key="10">
    <source>
        <dbReference type="SAM" id="Phobius"/>
    </source>
</evidence>
<dbReference type="CDD" id="cd06366">
    <property type="entry name" value="PBP1_GABAb_receptor"/>
    <property type="match status" value="1"/>
</dbReference>
<feature type="transmembrane region" description="Helical" evidence="10">
    <location>
        <begin position="698"/>
        <end position="720"/>
    </location>
</feature>
<feature type="transmembrane region" description="Helical" evidence="10">
    <location>
        <begin position="458"/>
        <end position="485"/>
    </location>
</feature>
<dbReference type="Pfam" id="PF01094">
    <property type="entry name" value="ANF_receptor"/>
    <property type="match status" value="1"/>
</dbReference>
<dbReference type="Gene3D" id="3.40.50.2300">
    <property type="match status" value="2"/>
</dbReference>
<keyword evidence="11" id="KW-0732">Signal</keyword>
<feature type="chain" id="PRO_5047239535" evidence="11">
    <location>
        <begin position="21"/>
        <end position="943"/>
    </location>
</feature>
<evidence type="ECO:0000256" key="9">
    <source>
        <dbReference type="ARBA" id="ARBA00023224"/>
    </source>
</evidence>
<dbReference type="Pfam" id="PF00003">
    <property type="entry name" value="7tm_3"/>
    <property type="match status" value="1"/>
</dbReference>
<keyword evidence="2" id="KW-1003">Cell membrane</keyword>
<feature type="domain" description="G-protein coupled receptors family 3 profile" evidence="12">
    <location>
        <begin position="467"/>
        <end position="731"/>
    </location>
</feature>
<dbReference type="PRINTS" id="PR01176">
    <property type="entry name" value="GABABRECEPTR"/>
</dbReference>
<feature type="signal peptide" evidence="11">
    <location>
        <begin position="1"/>
        <end position="20"/>
    </location>
</feature>
<evidence type="ECO:0000259" key="12">
    <source>
        <dbReference type="PROSITE" id="PS50259"/>
    </source>
</evidence>
<accession>A0ABM0LVK0</accession>
<protein>
    <submittedName>
        <fullName evidence="14">Gamma-aminobutyric acid type B receptor subunit 2-like</fullName>
    </submittedName>
</protein>
<dbReference type="RefSeq" id="XP_006811791.1">
    <property type="nucleotide sequence ID" value="XM_006811728.1"/>
</dbReference>